<evidence type="ECO:0000313" key="8">
    <source>
        <dbReference type="Proteomes" id="UP001472677"/>
    </source>
</evidence>
<dbReference type="Pfam" id="PF05938">
    <property type="entry name" value="Self-incomp_S1"/>
    <property type="match status" value="1"/>
</dbReference>
<accession>A0ABR2BR33</accession>
<evidence type="ECO:0000256" key="4">
    <source>
        <dbReference type="ARBA" id="ARBA00022525"/>
    </source>
</evidence>
<organism evidence="7 8">
    <name type="scientific">Hibiscus sabdariffa</name>
    <name type="common">roselle</name>
    <dbReference type="NCBI Taxonomy" id="183260"/>
    <lineage>
        <taxon>Eukaryota</taxon>
        <taxon>Viridiplantae</taxon>
        <taxon>Streptophyta</taxon>
        <taxon>Embryophyta</taxon>
        <taxon>Tracheophyta</taxon>
        <taxon>Spermatophyta</taxon>
        <taxon>Magnoliopsida</taxon>
        <taxon>eudicotyledons</taxon>
        <taxon>Gunneridae</taxon>
        <taxon>Pentapetalae</taxon>
        <taxon>rosids</taxon>
        <taxon>malvids</taxon>
        <taxon>Malvales</taxon>
        <taxon>Malvaceae</taxon>
        <taxon>Malvoideae</taxon>
        <taxon>Hibiscus</taxon>
    </lineage>
</organism>
<evidence type="ECO:0000256" key="5">
    <source>
        <dbReference type="ARBA" id="ARBA00022729"/>
    </source>
</evidence>
<comment type="caution">
    <text evidence="7">The sequence shown here is derived from an EMBL/GenBank/DDBJ whole genome shotgun (WGS) entry which is preliminary data.</text>
</comment>
<reference evidence="7 8" key="1">
    <citation type="journal article" date="2024" name="G3 (Bethesda)">
        <title>Genome assembly of Hibiscus sabdariffa L. provides insights into metabolisms of medicinal natural products.</title>
        <authorList>
            <person name="Kim T."/>
        </authorList>
    </citation>
    <scope>NUCLEOTIDE SEQUENCE [LARGE SCALE GENOMIC DNA]</scope>
    <source>
        <strain evidence="7">TK-2024</strain>
        <tissue evidence="7">Old leaves</tissue>
    </source>
</reference>
<dbReference type="PANTHER" id="PTHR31232">
    <property type="match status" value="1"/>
</dbReference>
<name>A0ABR2BR33_9ROSI</name>
<evidence type="ECO:0000313" key="7">
    <source>
        <dbReference type="EMBL" id="KAK8509065.1"/>
    </source>
</evidence>
<dbReference type="EMBL" id="JBBPBM010000093">
    <property type="protein sequence ID" value="KAK8509065.1"/>
    <property type="molecule type" value="Genomic_DNA"/>
</dbReference>
<dbReference type="InterPro" id="IPR010264">
    <property type="entry name" value="Self-incomp_S1"/>
</dbReference>
<protein>
    <recommendedName>
        <fullName evidence="6">S-protein homolog</fullName>
    </recommendedName>
</protein>
<keyword evidence="3 6" id="KW-0713">Self-incompatibility</keyword>
<evidence type="ECO:0000256" key="6">
    <source>
        <dbReference type="RuleBase" id="RU367044"/>
    </source>
</evidence>
<feature type="signal peptide" evidence="6">
    <location>
        <begin position="1"/>
        <end position="22"/>
    </location>
</feature>
<feature type="chain" id="PRO_5044976701" description="S-protein homolog" evidence="6">
    <location>
        <begin position="23"/>
        <end position="130"/>
    </location>
</feature>
<keyword evidence="5 6" id="KW-0732">Signal</keyword>
<proteinExistence type="inferred from homology"/>
<evidence type="ECO:0000256" key="3">
    <source>
        <dbReference type="ARBA" id="ARBA00022471"/>
    </source>
</evidence>
<gene>
    <name evidence="7" type="ORF">V6N12_018154</name>
</gene>
<sequence length="130" mass="14863">MAFSTKNSSLPVVFFMLLLAWGDCIVVRINNNIGQGTKLTVRCQSGDDDLGKHVIPPGGEWDFTFSRNWRPWPWRSSTLFHCSFSWGREFKRFDIYDATRDHGCEDCKWSITPDGPCGDMLTPNVCSLCY</sequence>
<comment type="subcellular location">
    <subcellularLocation>
        <location evidence="1 6">Secreted</location>
    </subcellularLocation>
</comment>
<comment type="similarity">
    <text evidence="2 6">Belongs to the plant self-incompatibility (S1) protein family.</text>
</comment>
<dbReference type="Proteomes" id="UP001472677">
    <property type="component" value="Unassembled WGS sequence"/>
</dbReference>
<evidence type="ECO:0000256" key="2">
    <source>
        <dbReference type="ARBA" id="ARBA00005581"/>
    </source>
</evidence>
<keyword evidence="8" id="KW-1185">Reference proteome</keyword>
<dbReference type="PANTHER" id="PTHR31232:SF149">
    <property type="entry name" value="S-PROTEIN HOMOLOG"/>
    <property type="match status" value="1"/>
</dbReference>
<evidence type="ECO:0000256" key="1">
    <source>
        <dbReference type="ARBA" id="ARBA00004613"/>
    </source>
</evidence>
<keyword evidence="4 6" id="KW-0964">Secreted</keyword>